<name>A0A382K5V2_9ZZZZ</name>
<dbReference type="EMBL" id="UINC01078459">
    <property type="protein sequence ID" value="SVC19549.1"/>
    <property type="molecule type" value="Genomic_DNA"/>
</dbReference>
<reference evidence="1" key="1">
    <citation type="submission" date="2018-05" db="EMBL/GenBank/DDBJ databases">
        <authorList>
            <person name="Lanie J.A."/>
            <person name="Ng W.-L."/>
            <person name="Kazmierczak K.M."/>
            <person name="Andrzejewski T.M."/>
            <person name="Davidsen T.M."/>
            <person name="Wayne K.J."/>
            <person name="Tettelin H."/>
            <person name="Glass J.I."/>
            <person name="Rusch D."/>
            <person name="Podicherti R."/>
            <person name="Tsui H.-C.T."/>
            <person name="Winkler M.E."/>
        </authorList>
    </citation>
    <scope>NUCLEOTIDE SEQUENCE</scope>
</reference>
<protein>
    <submittedName>
        <fullName evidence="1">Uncharacterized protein</fullName>
    </submittedName>
</protein>
<proteinExistence type="predicted"/>
<accession>A0A382K5V2</accession>
<evidence type="ECO:0000313" key="1">
    <source>
        <dbReference type="EMBL" id="SVC19549.1"/>
    </source>
</evidence>
<organism evidence="1">
    <name type="scientific">marine metagenome</name>
    <dbReference type="NCBI Taxonomy" id="408172"/>
    <lineage>
        <taxon>unclassified sequences</taxon>
        <taxon>metagenomes</taxon>
        <taxon>ecological metagenomes</taxon>
    </lineage>
</organism>
<dbReference type="AlphaFoldDB" id="A0A382K5V2"/>
<feature type="non-terminal residue" evidence="1">
    <location>
        <position position="1"/>
    </location>
</feature>
<sequence>NKNQCVYSGLTKHCSPTIIPAFIKERLKQETDFDAISYLKIRAQEIGLNKSRVESLISKAKWRGYR</sequence>
<gene>
    <name evidence="1" type="ORF">METZ01_LOCUS272403</name>
</gene>